<dbReference type="AlphaFoldDB" id="A0A0K2SK93"/>
<evidence type="ECO:0000256" key="2">
    <source>
        <dbReference type="ARBA" id="ARBA00012261"/>
    </source>
</evidence>
<dbReference type="InterPro" id="IPR041711">
    <property type="entry name" value="Met-tRNA-FMT_N"/>
</dbReference>
<feature type="domain" description="Formyl transferase N-terminal" evidence="6">
    <location>
        <begin position="4"/>
        <end position="180"/>
    </location>
</feature>
<dbReference type="GO" id="GO:0005829">
    <property type="term" value="C:cytosol"/>
    <property type="evidence" value="ECO:0007669"/>
    <property type="project" value="TreeGrafter"/>
</dbReference>
<dbReference type="KEGG" id="lpil:LIP_1590"/>
<dbReference type="PATRIC" id="fig|1555112.3.peg.1623"/>
<dbReference type="SUPFAM" id="SSF53328">
    <property type="entry name" value="Formyltransferase"/>
    <property type="match status" value="1"/>
</dbReference>
<reference evidence="9" key="1">
    <citation type="submission" date="2015-07" db="EMBL/GenBank/DDBJ databases">
        <title>Complete genome sequence and phylogenetic analysis of Limnochorda pilosa.</title>
        <authorList>
            <person name="Watanabe M."/>
            <person name="Kojima H."/>
            <person name="Fukui M."/>
        </authorList>
    </citation>
    <scope>NUCLEOTIDE SEQUENCE [LARGE SCALE GENOMIC DNA]</scope>
    <source>
        <strain evidence="9">HC45</strain>
    </source>
</reference>
<protein>
    <recommendedName>
        <fullName evidence="2 5">Methionyl-tRNA formyltransferase</fullName>
        <ecNumber evidence="2 5">2.1.2.9</ecNumber>
    </recommendedName>
</protein>
<evidence type="ECO:0000313" key="8">
    <source>
        <dbReference type="EMBL" id="BAS27437.1"/>
    </source>
</evidence>
<evidence type="ECO:0000256" key="4">
    <source>
        <dbReference type="ARBA" id="ARBA00022917"/>
    </source>
</evidence>
<dbReference type="EMBL" id="AP014924">
    <property type="protein sequence ID" value="BAS27437.1"/>
    <property type="molecule type" value="Genomic_DNA"/>
</dbReference>
<feature type="binding site" evidence="5">
    <location>
        <begin position="109"/>
        <end position="112"/>
    </location>
    <ligand>
        <name>(6S)-5,6,7,8-tetrahydrofolate</name>
        <dbReference type="ChEBI" id="CHEBI:57453"/>
    </ligand>
</feature>
<dbReference type="CDD" id="cd08704">
    <property type="entry name" value="Met_tRNA_FMT_C"/>
    <property type="match status" value="1"/>
</dbReference>
<evidence type="ECO:0000256" key="1">
    <source>
        <dbReference type="ARBA" id="ARBA00010699"/>
    </source>
</evidence>
<dbReference type="Pfam" id="PF00551">
    <property type="entry name" value="Formyl_trans_N"/>
    <property type="match status" value="1"/>
</dbReference>
<dbReference type="PANTHER" id="PTHR11138:SF5">
    <property type="entry name" value="METHIONYL-TRNA FORMYLTRANSFERASE, MITOCHONDRIAL"/>
    <property type="match status" value="1"/>
</dbReference>
<dbReference type="Proteomes" id="UP000065807">
    <property type="component" value="Chromosome"/>
</dbReference>
<organism evidence="8 9">
    <name type="scientific">Limnochorda pilosa</name>
    <dbReference type="NCBI Taxonomy" id="1555112"/>
    <lineage>
        <taxon>Bacteria</taxon>
        <taxon>Bacillati</taxon>
        <taxon>Bacillota</taxon>
        <taxon>Limnochordia</taxon>
        <taxon>Limnochordales</taxon>
        <taxon>Limnochordaceae</taxon>
        <taxon>Limnochorda</taxon>
    </lineage>
</organism>
<feature type="domain" description="Formyl transferase C-terminal" evidence="7">
    <location>
        <begin position="204"/>
        <end position="305"/>
    </location>
</feature>
<dbReference type="GO" id="GO:0004479">
    <property type="term" value="F:methionyl-tRNA formyltransferase activity"/>
    <property type="evidence" value="ECO:0007669"/>
    <property type="project" value="UniProtKB-UniRule"/>
</dbReference>
<evidence type="ECO:0000256" key="3">
    <source>
        <dbReference type="ARBA" id="ARBA00022679"/>
    </source>
</evidence>
<keyword evidence="4 5" id="KW-0648">Protein biosynthesis</keyword>
<evidence type="ECO:0000259" key="6">
    <source>
        <dbReference type="Pfam" id="PF00551"/>
    </source>
</evidence>
<accession>A0A0K2SK93</accession>
<dbReference type="NCBIfam" id="TIGR00460">
    <property type="entry name" value="fmt"/>
    <property type="match status" value="1"/>
</dbReference>
<keyword evidence="3 5" id="KW-0808">Transferase</keyword>
<name>A0A0K2SK93_LIMPI</name>
<comment type="function">
    <text evidence="5">Attaches a formyl group to the free amino group of methionyl-tRNA(fMet). The formyl group appears to play a dual role in the initiator identity of N-formylmethionyl-tRNA by promoting its recognition by IF2 and preventing the misappropriation of this tRNA by the elongation apparatus.</text>
</comment>
<dbReference type="STRING" id="1555112.LIP_1590"/>
<dbReference type="InterPro" id="IPR005793">
    <property type="entry name" value="Formyl_trans_C"/>
</dbReference>
<sequence length="317" mass="33991">MPVVFMGTPDFSVPSLRALVASGFQVLAVVTQPDRPRGRGQRLTPSPVKAAALALGLPVWQPEKLSEPGVLEALREIGPEAVVVVAFGQKVPPEVLHLPPLGCVNVHASLLPRFRGAAPIQRAILAGESETGVTTMLMDEGWDTGPMLLQERVPLRPDETGGSLHDRLAEVGARLLVETLRGLRSGAVRPIPQDDRLATVAPRLKEDELLLEWTETAESLERKVRALAPLPGAVTFHRGRRLIVEAARVAGEDEVQALPGEPGTLCTPARPGHLLVSALDLPLEILRLRPAGSRSMEGRAYLNGFPAEPGDRLGPET</sequence>
<proteinExistence type="inferred from homology"/>
<comment type="catalytic activity">
    <reaction evidence="5">
        <text>L-methionyl-tRNA(fMet) + (6R)-10-formyltetrahydrofolate = N-formyl-L-methionyl-tRNA(fMet) + (6S)-5,6,7,8-tetrahydrofolate + H(+)</text>
        <dbReference type="Rhea" id="RHEA:24380"/>
        <dbReference type="Rhea" id="RHEA-COMP:9952"/>
        <dbReference type="Rhea" id="RHEA-COMP:9953"/>
        <dbReference type="ChEBI" id="CHEBI:15378"/>
        <dbReference type="ChEBI" id="CHEBI:57453"/>
        <dbReference type="ChEBI" id="CHEBI:78530"/>
        <dbReference type="ChEBI" id="CHEBI:78844"/>
        <dbReference type="ChEBI" id="CHEBI:195366"/>
        <dbReference type="EC" id="2.1.2.9"/>
    </reaction>
</comment>
<keyword evidence="9" id="KW-1185">Reference proteome</keyword>
<dbReference type="PANTHER" id="PTHR11138">
    <property type="entry name" value="METHIONYL-TRNA FORMYLTRANSFERASE"/>
    <property type="match status" value="1"/>
</dbReference>
<dbReference type="InterPro" id="IPR005794">
    <property type="entry name" value="Fmt"/>
</dbReference>
<dbReference type="EC" id="2.1.2.9" evidence="2 5"/>
<comment type="similarity">
    <text evidence="1 5">Belongs to the Fmt family.</text>
</comment>
<evidence type="ECO:0000313" key="9">
    <source>
        <dbReference type="Proteomes" id="UP000065807"/>
    </source>
</evidence>
<dbReference type="Gene3D" id="3.40.50.12230">
    <property type="match status" value="1"/>
</dbReference>
<dbReference type="HAMAP" id="MF_00182">
    <property type="entry name" value="Formyl_trans"/>
    <property type="match status" value="1"/>
</dbReference>
<evidence type="ECO:0000256" key="5">
    <source>
        <dbReference type="HAMAP-Rule" id="MF_00182"/>
    </source>
</evidence>
<dbReference type="InterPro" id="IPR044135">
    <property type="entry name" value="Met-tRNA-FMT_C"/>
</dbReference>
<dbReference type="InterPro" id="IPR011034">
    <property type="entry name" value="Formyl_transferase-like_C_sf"/>
</dbReference>
<evidence type="ECO:0000259" key="7">
    <source>
        <dbReference type="Pfam" id="PF02911"/>
    </source>
</evidence>
<dbReference type="Pfam" id="PF02911">
    <property type="entry name" value="Formyl_trans_C"/>
    <property type="match status" value="1"/>
</dbReference>
<gene>
    <name evidence="5" type="primary">fmt</name>
    <name evidence="8" type="ORF">LIP_1590</name>
</gene>
<dbReference type="InterPro" id="IPR002376">
    <property type="entry name" value="Formyl_transf_N"/>
</dbReference>
<dbReference type="SUPFAM" id="SSF50486">
    <property type="entry name" value="FMT C-terminal domain-like"/>
    <property type="match status" value="1"/>
</dbReference>
<reference evidence="9" key="2">
    <citation type="journal article" date="2016" name="Int. J. Syst. Evol. Microbiol.">
        <title>Complete genome sequence and cell structure of Limnochorda pilosa, a Gram-negative spore-former within the phylum Firmicutes.</title>
        <authorList>
            <person name="Watanabe M."/>
            <person name="Kojima H."/>
            <person name="Fukui M."/>
        </authorList>
    </citation>
    <scope>NUCLEOTIDE SEQUENCE [LARGE SCALE GENOMIC DNA]</scope>
    <source>
        <strain evidence="9">HC45</strain>
    </source>
</reference>
<dbReference type="InterPro" id="IPR036477">
    <property type="entry name" value="Formyl_transf_N_sf"/>
</dbReference>
<dbReference type="CDD" id="cd08646">
    <property type="entry name" value="FMT_core_Met-tRNA-FMT_N"/>
    <property type="match status" value="1"/>
</dbReference>
<dbReference type="OrthoDB" id="9802815at2"/>